<evidence type="ECO:0000256" key="1">
    <source>
        <dbReference type="ARBA" id="ARBA00022729"/>
    </source>
</evidence>
<protein>
    <recommendedName>
        <fullName evidence="5">Gnk2-homologous domain-containing protein</fullName>
    </recommendedName>
</protein>
<keyword evidence="7" id="KW-1185">Reference proteome</keyword>
<keyword evidence="2" id="KW-0677">Repeat</keyword>
<dbReference type="PROSITE" id="PS51473">
    <property type="entry name" value="GNK2"/>
    <property type="match status" value="1"/>
</dbReference>
<accession>A0ABR2CVH3</accession>
<feature type="compositionally biased region" description="Low complexity" evidence="3">
    <location>
        <begin position="309"/>
        <end position="343"/>
    </location>
</feature>
<feature type="region of interest" description="Disordered" evidence="3">
    <location>
        <begin position="462"/>
        <end position="496"/>
    </location>
</feature>
<feature type="signal peptide" evidence="4">
    <location>
        <begin position="1"/>
        <end position="25"/>
    </location>
</feature>
<reference evidence="6 7" key="1">
    <citation type="journal article" date="2024" name="G3 (Bethesda)">
        <title>Genome assembly of Hibiscus sabdariffa L. provides insights into metabolisms of medicinal natural products.</title>
        <authorList>
            <person name="Kim T."/>
        </authorList>
    </citation>
    <scope>NUCLEOTIDE SEQUENCE [LARGE SCALE GENOMIC DNA]</scope>
    <source>
        <strain evidence="6">TK-2024</strain>
        <tissue evidence="6">Old leaves</tissue>
    </source>
</reference>
<evidence type="ECO:0000256" key="2">
    <source>
        <dbReference type="ARBA" id="ARBA00022737"/>
    </source>
</evidence>
<dbReference type="PANTHER" id="PTHR32099:SF42">
    <property type="entry name" value="CYSTEINE-RICH RECEPTOR-LIKE PROTEIN KINASE 9-RELATED"/>
    <property type="match status" value="1"/>
</dbReference>
<evidence type="ECO:0000313" key="7">
    <source>
        <dbReference type="Proteomes" id="UP001472677"/>
    </source>
</evidence>
<dbReference type="Gene3D" id="3.30.430.20">
    <property type="entry name" value="Gnk2 domain, C-X8-C-X2-C motif"/>
    <property type="match status" value="1"/>
</dbReference>
<name>A0ABR2CVH3_9ROSI</name>
<dbReference type="Proteomes" id="UP001472677">
    <property type="component" value="Unassembled WGS sequence"/>
</dbReference>
<organism evidence="6 7">
    <name type="scientific">Hibiscus sabdariffa</name>
    <name type="common">roselle</name>
    <dbReference type="NCBI Taxonomy" id="183260"/>
    <lineage>
        <taxon>Eukaryota</taxon>
        <taxon>Viridiplantae</taxon>
        <taxon>Streptophyta</taxon>
        <taxon>Embryophyta</taxon>
        <taxon>Tracheophyta</taxon>
        <taxon>Spermatophyta</taxon>
        <taxon>Magnoliopsida</taxon>
        <taxon>eudicotyledons</taxon>
        <taxon>Gunneridae</taxon>
        <taxon>Pentapetalae</taxon>
        <taxon>rosids</taxon>
        <taxon>malvids</taxon>
        <taxon>Malvales</taxon>
        <taxon>Malvaceae</taxon>
        <taxon>Malvoideae</taxon>
        <taxon>Hibiscus</taxon>
    </lineage>
</organism>
<dbReference type="InterPro" id="IPR002902">
    <property type="entry name" value="GNK2"/>
</dbReference>
<dbReference type="Pfam" id="PF01657">
    <property type="entry name" value="Stress-antifung"/>
    <property type="match status" value="1"/>
</dbReference>
<keyword evidence="1 4" id="KW-0732">Signal</keyword>
<feature type="domain" description="Gnk2-homologous" evidence="5">
    <location>
        <begin position="29"/>
        <end position="132"/>
    </location>
</feature>
<dbReference type="PANTHER" id="PTHR32099">
    <property type="entry name" value="CYSTEINE-RICH REPEAT SECRETORY PROTEIN"/>
    <property type="match status" value="1"/>
</dbReference>
<evidence type="ECO:0000256" key="4">
    <source>
        <dbReference type="SAM" id="SignalP"/>
    </source>
</evidence>
<feature type="region of interest" description="Disordered" evidence="3">
    <location>
        <begin position="309"/>
        <end position="365"/>
    </location>
</feature>
<dbReference type="CDD" id="cd23509">
    <property type="entry name" value="Gnk2-like"/>
    <property type="match status" value="1"/>
</dbReference>
<sequence length="655" mass="69683">MGISTTLINLFLVIVIPLLSPATEAQQPTYLYHVCLNTTAFSGNSSYQANRDALLSSLSSNGTRGDGFYNTTSGRGADMVYGLFVCRGDLSTSACQECVTLSTIDISRRCLIETTAVIWYFGCLIRYSNRNIFSISAESPRVAFINNMTVTVTLTEQHRFDQYILSIINDTASLVEIEPAGTKKFATKVENISSFQTLYTLVQCTPCFSSADLQVPGFWSDLCAIVEVLSRESCCIVFDYSPAINITMAIESPVAHDSTNGNTNPGNTNATPCVTSSQSFVRSNAIHQFPKHDTVKLAEASQGAVSQASSGVSSVSSGSVVSQNSEVSGQGYTRGSRGGSSYRGRGRGRYQGQTHEDGAGKQQDSAVQYVQCSEAPAPISAQLYNHVFQPVSQQVSVQQQSHGFSQYGQGHNFPHHQQFSYFPAQGGNSMSGFFSPMVPVSAAPGGYSNVSTAAPVVVHSAPGSSSGGFGSQGTPSTAQVSFSTPSTPGFGSHSSATMNTNPCDTVCSTRDSTNVPVIQTITSLDDLLVERQCSSPNTHEPSQQRDVSVEVSGLNGSDRAVCAENSRSMQAENSQSVQVPPQEETVCMSRGIGVEDMCSSEVHSSSEGQTGLAAGCDEEGFPNTFSEGSETHEGFNEVSETGGFFLKEILVLNLL</sequence>
<feature type="chain" id="PRO_5047364376" description="Gnk2-homologous domain-containing protein" evidence="4">
    <location>
        <begin position="26"/>
        <end position="655"/>
    </location>
</feature>
<evidence type="ECO:0000256" key="3">
    <source>
        <dbReference type="SAM" id="MobiDB-lite"/>
    </source>
</evidence>
<feature type="region of interest" description="Disordered" evidence="3">
    <location>
        <begin position="602"/>
        <end position="634"/>
    </location>
</feature>
<proteinExistence type="predicted"/>
<dbReference type="EMBL" id="JBBPBM010000041">
    <property type="protein sequence ID" value="KAK8524362.1"/>
    <property type="molecule type" value="Genomic_DNA"/>
</dbReference>
<gene>
    <name evidence="6" type="ORF">V6N12_029228</name>
</gene>
<evidence type="ECO:0000259" key="5">
    <source>
        <dbReference type="PROSITE" id="PS51473"/>
    </source>
</evidence>
<feature type="compositionally biased region" description="Polar residues" evidence="3">
    <location>
        <begin position="478"/>
        <end position="496"/>
    </location>
</feature>
<evidence type="ECO:0000313" key="6">
    <source>
        <dbReference type="EMBL" id="KAK8524362.1"/>
    </source>
</evidence>
<dbReference type="InterPro" id="IPR038408">
    <property type="entry name" value="GNK2_sf"/>
</dbReference>
<comment type="caution">
    <text evidence="6">The sequence shown here is derived from an EMBL/GenBank/DDBJ whole genome shotgun (WGS) entry which is preliminary data.</text>
</comment>